<dbReference type="EMBL" id="FNQP01000002">
    <property type="protein sequence ID" value="SDZ88703.1"/>
    <property type="molecule type" value="Genomic_DNA"/>
</dbReference>
<dbReference type="AlphaFoldDB" id="A0A1H3WNJ6"/>
<proteinExistence type="predicted"/>
<keyword evidence="2" id="KW-0732">Signal</keyword>
<sequence length="194" mass="21474">MKYLITIPAIFLIAMQVLSCSANNGEKNANQQAPKEEPTMNNGSAHTELSISANSFRGITVGDNISAYAKSDYVQQDTLKTGEGDFTVYTIKDFNNNPAGYFMPDPNNESRVGDITVQTQMAQTAEGIHVGSTLGELRMRFPDIEVHGSEIEGRTYARHDTLSYRLDVALFSYDIDKSKIPADTKITEIIINRQ</sequence>
<reference evidence="3 4" key="1">
    <citation type="submission" date="2016-10" db="EMBL/GenBank/DDBJ databases">
        <authorList>
            <person name="de Groot N.N."/>
        </authorList>
    </citation>
    <scope>NUCLEOTIDE SEQUENCE [LARGE SCALE GENOMIC DNA]</scope>
    <source>
        <strain evidence="3 4">DSM 21228</strain>
    </source>
</reference>
<evidence type="ECO:0000313" key="4">
    <source>
        <dbReference type="Proteomes" id="UP000199397"/>
    </source>
</evidence>
<accession>A0A1H3WNJ6</accession>
<evidence type="ECO:0008006" key="5">
    <source>
        <dbReference type="Google" id="ProtNLM"/>
    </source>
</evidence>
<dbReference type="OrthoDB" id="1495501at2"/>
<evidence type="ECO:0000256" key="2">
    <source>
        <dbReference type="SAM" id="SignalP"/>
    </source>
</evidence>
<feature type="signal peptide" evidence="2">
    <location>
        <begin position="1"/>
        <end position="24"/>
    </location>
</feature>
<dbReference type="RefSeq" id="WP_093065092.1">
    <property type="nucleotide sequence ID" value="NZ_FNQP01000002.1"/>
</dbReference>
<dbReference type="STRING" id="525918.SAMN05660964_00522"/>
<dbReference type="Proteomes" id="UP000199397">
    <property type="component" value="Unassembled WGS sequence"/>
</dbReference>
<organism evidence="3 4">
    <name type="scientific">Thiothrix caldifontis</name>
    <dbReference type="NCBI Taxonomy" id="525918"/>
    <lineage>
        <taxon>Bacteria</taxon>
        <taxon>Pseudomonadati</taxon>
        <taxon>Pseudomonadota</taxon>
        <taxon>Gammaproteobacteria</taxon>
        <taxon>Thiotrichales</taxon>
        <taxon>Thiotrichaceae</taxon>
        <taxon>Thiothrix</taxon>
    </lineage>
</organism>
<evidence type="ECO:0000256" key="1">
    <source>
        <dbReference type="SAM" id="MobiDB-lite"/>
    </source>
</evidence>
<name>A0A1H3WNJ6_9GAMM</name>
<feature type="region of interest" description="Disordered" evidence="1">
    <location>
        <begin position="26"/>
        <end position="45"/>
    </location>
</feature>
<feature type="chain" id="PRO_5011518985" description="YceI-like domain-containing protein" evidence="2">
    <location>
        <begin position="25"/>
        <end position="194"/>
    </location>
</feature>
<protein>
    <recommendedName>
        <fullName evidence="5">YceI-like domain-containing protein</fullName>
    </recommendedName>
</protein>
<gene>
    <name evidence="3" type="ORF">SAMN05660964_00522</name>
</gene>
<keyword evidence="4" id="KW-1185">Reference proteome</keyword>
<evidence type="ECO:0000313" key="3">
    <source>
        <dbReference type="EMBL" id="SDZ88703.1"/>
    </source>
</evidence>